<evidence type="ECO:0000256" key="1">
    <source>
        <dbReference type="ARBA" id="ARBA00006484"/>
    </source>
</evidence>
<protein>
    <submittedName>
        <fullName evidence="4">Putative oxidoreductase</fullName>
    </submittedName>
</protein>
<dbReference type="PRINTS" id="PR00081">
    <property type="entry name" value="GDHRDH"/>
</dbReference>
<reference evidence="4 5" key="1">
    <citation type="submission" date="2018-05" db="EMBL/GenBank/DDBJ databases">
        <title>Genome sequencing and assembly of the regulated plant pathogen Lachnellula willkommii and related sister species for the development of diagnostic species identification markers.</title>
        <authorList>
            <person name="Giroux E."/>
            <person name="Bilodeau G."/>
        </authorList>
    </citation>
    <scope>NUCLEOTIDE SEQUENCE [LARGE SCALE GENOMIC DNA]</scope>
    <source>
        <strain evidence="4 5">CBS 172.35</strain>
    </source>
</reference>
<keyword evidence="2" id="KW-0560">Oxidoreductase</keyword>
<gene>
    <name evidence="4" type="primary">dltE_0</name>
    <name evidence="4" type="ORF">LAWI1_G000126</name>
</gene>
<comment type="similarity">
    <text evidence="1 3">Belongs to the short-chain dehydrogenases/reductases (SDR) family.</text>
</comment>
<proteinExistence type="inferred from homology"/>
<dbReference type="PANTHER" id="PTHR44196:SF1">
    <property type="entry name" value="DEHYDROGENASE_REDUCTASE SDR FAMILY MEMBER 7B"/>
    <property type="match status" value="1"/>
</dbReference>
<dbReference type="PANTHER" id="PTHR44196">
    <property type="entry name" value="DEHYDROGENASE/REDUCTASE SDR FAMILY MEMBER 7B"/>
    <property type="match status" value="1"/>
</dbReference>
<organism evidence="4 5">
    <name type="scientific">Lachnellula willkommii</name>
    <dbReference type="NCBI Taxonomy" id="215461"/>
    <lineage>
        <taxon>Eukaryota</taxon>
        <taxon>Fungi</taxon>
        <taxon>Dikarya</taxon>
        <taxon>Ascomycota</taxon>
        <taxon>Pezizomycotina</taxon>
        <taxon>Leotiomycetes</taxon>
        <taxon>Helotiales</taxon>
        <taxon>Lachnaceae</taxon>
        <taxon>Lachnellula</taxon>
    </lineage>
</organism>
<evidence type="ECO:0000313" key="4">
    <source>
        <dbReference type="EMBL" id="TVY94312.1"/>
    </source>
</evidence>
<dbReference type="Gene3D" id="3.40.50.720">
    <property type="entry name" value="NAD(P)-binding Rossmann-like Domain"/>
    <property type="match status" value="1"/>
</dbReference>
<dbReference type="Proteomes" id="UP000315522">
    <property type="component" value="Unassembled WGS sequence"/>
</dbReference>
<dbReference type="EMBL" id="QGML01000019">
    <property type="protein sequence ID" value="TVY94312.1"/>
    <property type="molecule type" value="Genomic_DNA"/>
</dbReference>
<sequence>MAPKTLSFNCAIITGGGGGIGKALAEYLISINKKVIIVGRTEKNLAQTAKELGHGTPYYVLDTGDIPSIPSFIKKVLSEHPEVDCLINNAGVQRPLDVKDFELEKADQEININIRGPMHLAIGFLPHFKTKPAATIINVSSGLAFIPTSIINPVYNGTKAWLHSWTLNLRTQLAKENENVKVVEIAPPMVETDLHRERSNPDDNKKKNNSMALGLDEFMGFVTRGFEADKDTIGAGTSEGVVDRWEKEFGGQYNKAAEGYLKG</sequence>
<dbReference type="PRINTS" id="PR00080">
    <property type="entry name" value="SDRFAMILY"/>
</dbReference>
<keyword evidence="5" id="KW-1185">Reference proteome</keyword>
<dbReference type="GO" id="GO:0016491">
    <property type="term" value="F:oxidoreductase activity"/>
    <property type="evidence" value="ECO:0007669"/>
    <property type="project" value="UniProtKB-KW"/>
</dbReference>
<accession>A0A559MMY2</accession>
<dbReference type="GO" id="GO:0016020">
    <property type="term" value="C:membrane"/>
    <property type="evidence" value="ECO:0007669"/>
    <property type="project" value="TreeGrafter"/>
</dbReference>
<evidence type="ECO:0000256" key="2">
    <source>
        <dbReference type="ARBA" id="ARBA00023002"/>
    </source>
</evidence>
<dbReference type="Pfam" id="PF00106">
    <property type="entry name" value="adh_short"/>
    <property type="match status" value="1"/>
</dbReference>
<evidence type="ECO:0000256" key="3">
    <source>
        <dbReference type="RuleBase" id="RU000363"/>
    </source>
</evidence>
<dbReference type="AlphaFoldDB" id="A0A559MMY2"/>
<evidence type="ECO:0000313" key="5">
    <source>
        <dbReference type="Proteomes" id="UP000315522"/>
    </source>
</evidence>
<dbReference type="SUPFAM" id="SSF51735">
    <property type="entry name" value="NAD(P)-binding Rossmann-fold domains"/>
    <property type="match status" value="1"/>
</dbReference>
<dbReference type="InterPro" id="IPR036291">
    <property type="entry name" value="NAD(P)-bd_dom_sf"/>
</dbReference>
<name>A0A559MMY2_9HELO</name>
<comment type="caution">
    <text evidence="4">The sequence shown here is derived from an EMBL/GenBank/DDBJ whole genome shotgun (WGS) entry which is preliminary data.</text>
</comment>
<dbReference type="InterPro" id="IPR002347">
    <property type="entry name" value="SDR_fam"/>
</dbReference>